<dbReference type="Proteomes" id="UP000663421">
    <property type="component" value="Chromosome"/>
</dbReference>
<reference evidence="1 2" key="1">
    <citation type="submission" date="2020-11" db="EMBL/GenBank/DDBJ databases">
        <title>Complete genome sequence unveiled secondary metabolic potentials in Streptomyces solisilvae HNM0141.</title>
        <authorList>
            <person name="Huang X."/>
        </authorList>
    </citation>
    <scope>NUCLEOTIDE SEQUENCE [LARGE SCALE GENOMIC DNA]</scope>
    <source>
        <strain evidence="1 2">HNM0141</strain>
    </source>
</reference>
<accession>A0ABX6VXA3</accession>
<protein>
    <submittedName>
        <fullName evidence="1">Uncharacterized protein</fullName>
    </submittedName>
</protein>
<keyword evidence="2" id="KW-1185">Reference proteome</keyword>
<name>A0ABX6VXA3_STRMQ</name>
<dbReference type="EMBL" id="CP065050">
    <property type="protein sequence ID" value="QPI53999.1"/>
    <property type="molecule type" value="Genomic_DNA"/>
</dbReference>
<gene>
    <name evidence="1" type="ORF">I1A49_02800</name>
</gene>
<proteinExistence type="predicted"/>
<sequence length="83" mass="8717">MALAADRGGVLERLLGEGLVLLGRDTTRCPLGGRRLPYLIESNSAAADFLCAVDPAGASLTADSRVKQREETTCEQGRTAAGR</sequence>
<evidence type="ECO:0000313" key="1">
    <source>
        <dbReference type="EMBL" id="QPI53999.1"/>
    </source>
</evidence>
<organism evidence="1 2">
    <name type="scientific">Streptomyces malaysiensis</name>
    <dbReference type="NCBI Taxonomy" id="92644"/>
    <lineage>
        <taxon>Bacteria</taxon>
        <taxon>Bacillati</taxon>
        <taxon>Actinomycetota</taxon>
        <taxon>Actinomycetes</taxon>
        <taxon>Kitasatosporales</taxon>
        <taxon>Streptomycetaceae</taxon>
        <taxon>Streptomyces</taxon>
        <taxon>Streptomyces violaceusniger group</taxon>
    </lineage>
</organism>
<evidence type="ECO:0000313" key="2">
    <source>
        <dbReference type="Proteomes" id="UP000663421"/>
    </source>
</evidence>